<keyword evidence="8" id="KW-0249">Electron transport</keyword>
<evidence type="ECO:0000256" key="5">
    <source>
        <dbReference type="ARBA" id="ARBA00022531"/>
    </source>
</evidence>
<evidence type="ECO:0000259" key="15">
    <source>
        <dbReference type="PROSITE" id="PS51007"/>
    </source>
</evidence>
<evidence type="ECO:0000256" key="12">
    <source>
        <dbReference type="ARBA" id="ARBA00031247"/>
    </source>
</evidence>
<evidence type="ECO:0000313" key="17">
    <source>
        <dbReference type="Proteomes" id="UP000601435"/>
    </source>
</evidence>
<comment type="similarity">
    <text evidence="3">Belongs to the cytochrome c family. PetJ subfamily.</text>
</comment>
<feature type="domain" description="Cytochrome c" evidence="15">
    <location>
        <begin position="87"/>
        <end position="167"/>
    </location>
</feature>
<sequence>SLLLLVLFGRSAAFEVPTNLNWDSAVAPGRGRVSQLRPAEGFWQGAEMEAADAEAAAEDIWSPLRPLLLSLLLGLGAGLAGAPARAADLENGQGIFLANCAACHAGGNNAVQPDKKLKKEALETYGMFDVERIKYQVTNGKNAMPAFGERLGPEDIEDVANYVIDQANKGWS</sequence>
<dbReference type="GO" id="GO:0009055">
    <property type="term" value="F:electron transfer activity"/>
    <property type="evidence" value="ECO:0007669"/>
    <property type="project" value="InterPro"/>
</dbReference>
<dbReference type="Pfam" id="PF13442">
    <property type="entry name" value="Cytochrome_CBB3"/>
    <property type="match status" value="1"/>
</dbReference>
<dbReference type="Gene3D" id="1.10.760.10">
    <property type="entry name" value="Cytochrome c-like domain"/>
    <property type="match status" value="1"/>
</dbReference>
<dbReference type="SUPFAM" id="SSF46626">
    <property type="entry name" value="Cytochrome c"/>
    <property type="match status" value="1"/>
</dbReference>
<proteinExistence type="inferred from homology"/>
<evidence type="ECO:0000256" key="2">
    <source>
        <dbReference type="ARBA" id="ARBA00004456"/>
    </source>
</evidence>
<evidence type="ECO:0000256" key="10">
    <source>
        <dbReference type="ARBA" id="ARBA00023078"/>
    </source>
</evidence>
<evidence type="ECO:0000256" key="9">
    <source>
        <dbReference type="ARBA" id="ARBA00023004"/>
    </source>
</evidence>
<dbReference type="GO" id="GO:0015979">
    <property type="term" value="P:photosynthesis"/>
    <property type="evidence" value="ECO:0007669"/>
    <property type="project" value="UniProtKB-KW"/>
</dbReference>
<evidence type="ECO:0000256" key="4">
    <source>
        <dbReference type="ARBA" id="ARBA00022448"/>
    </source>
</evidence>
<evidence type="ECO:0000256" key="14">
    <source>
        <dbReference type="PROSITE-ProRule" id="PRU00433"/>
    </source>
</evidence>
<evidence type="ECO:0000256" key="13">
    <source>
        <dbReference type="ARBA" id="ARBA00033211"/>
    </source>
</evidence>
<dbReference type="InterPro" id="IPR008168">
    <property type="entry name" value="Cyt_C_IC"/>
</dbReference>
<dbReference type="Proteomes" id="UP000601435">
    <property type="component" value="Unassembled WGS sequence"/>
</dbReference>
<protein>
    <recommendedName>
        <fullName evidence="13">Cytochrome c-553</fullName>
    </recommendedName>
    <alternativeName>
        <fullName evidence="12">Cytochrome c553</fullName>
    </alternativeName>
    <alternativeName>
        <fullName evidence="11">Soluble cytochrome f</fullName>
    </alternativeName>
</protein>
<name>A0A812V1R9_9DINO</name>
<comment type="subcellular location">
    <subcellularLocation>
        <location evidence="2">Plastid</location>
        <location evidence="2">Chloroplast thylakoid lumen</location>
    </subcellularLocation>
</comment>
<dbReference type="OrthoDB" id="1930491at2759"/>
<dbReference type="EMBL" id="CAJNJA010028809">
    <property type="protein sequence ID" value="CAE7612442.1"/>
    <property type="molecule type" value="Genomic_DNA"/>
</dbReference>
<dbReference type="GO" id="GO:0020037">
    <property type="term" value="F:heme binding"/>
    <property type="evidence" value="ECO:0007669"/>
    <property type="project" value="InterPro"/>
</dbReference>
<dbReference type="InterPro" id="IPR023655">
    <property type="entry name" value="Cyt_C6"/>
</dbReference>
<dbReference type="PANTHER" id="PTHR34688">
    <property type="entry name" value="CYTOCHROME C6, CHLOROPLASTIC"/>
    <property type="match status" value="1"/>
</dbReference>
<dbReference type="GO" id="GO:0005506">
    <property type="term" value="F:iron ion binding"/>
    <property type="evidence" value="ECO:0007669"/>
    <property type="project" value="InterPro"/>
</dbReference>
<dbReference type="PRINTS" id="PR00605">
    <property type="entry name" value="CYTCHROMECIC"/>
</dbReference>
<evidence type="ECO:0000256" key="6">
    <source>
        <dbReference type="ARBA" id="ARBA00022617"/>
    </source>
</evidence>
<keyword evidence="7 14" id="KW-0479">Metal-binding</keyword>
<keyword evidence="5" id="KW-0602">Photosynthesis</keyword>
<evidence type="ECO:0000256" key="7">
    <source>
        <dbReference type="ARBA" id="ARBA00022723"/>
    </source>
</evidence>
<keyword evidence="10" id="KW-0793">Thylakoid</keyword>
<evidence type="ECO:0000256" key="1">
    <source>
        <dbReference type="ARBA" id="ARBA00002347"/>
    </source>
</evidence>
<dbReference type="GO" id="GO:0009543">
    <property type="term" value="C:chloroplast thylakoid lumen"/>
    <property type="evidence" value="ECO:0007669"/>
    <property type="project" value="UniProtKB-SubCell"/>
</dbReference>
<dbReference type="PROSITE" id="PS51007">
    <property type="entry name" value="CYTC"/>
    <property type="match status" value="1"/>
</dbReference>
<dbReference type="InterPro" id="IPR036909">
    <property type="entry name" value="Cyt_c-like_dom_sf"/>
</dbReference>
<comment type="function">
    <text evidence="1">Functions as an electron carrier between membrane-bound cytochrome b6-f and photosystem I in oxygenic photosynthesis.</text>
</comment>
<keyword evidence="4" id="KW-0813">Transport</keyword>
<keyword evidence="9 14" id="KW-0408">Iron</keyword>
<comment type="caution">
    <text evidence="16">The sequence shown here is derived from an EMBL/GenBank/DDBJ whole genome shotgun (WGS) entry which is preliminary data.</text>
</comment>
<reference evidence="16" key="1">
    <citation type="submission" date="2021-02" db="EMBL/GenBank/DDBJ databases">
        <authorList>
            <person name="Dougan E. K."/>
            <person name="Rhodes N."/>
            <person name="Thang M."/>
            <person name="Chan C."/>
        </authorList>
    </citation>
    <scope>NUCLEOTIDE SEQUENCE</scope>
</reference>
<evidence type="ECO:0000256" key="11">
    <source>
        <dbReference type="ARBA" id="ARBA00030448"/>
    </source>
</evidence>
<evidence type="ECO:0000256" key="8">
    <source>
        <dbReference type="ARBA" id="ARBA00022982"/>
    </source>
</evidence>
<organism evidence="16 17">
    <name type="scientific">Symbiodinium necroappetens</name>
    <dbReference type="NCBI Taxonomy" id="1628268"/>
    <lineage>
        <taxon>Eukaryota</taxon>
        <taxon>Sar</taxon>
        <taxon>Alveolata</taxon>
        <taxon>Dinophyceae</taxon>
        <taxon>Suessiales</taxon>
        <taxon>Symbiodiniaceae</taxon>
        <taxon>Symbiodinium</taxon>
    </lineage>
</organism>
<dbReference type="AlphaFoldDB" id="A0A812V1R9"/>
<dbReference type="InterPro" id="IPR009056">
    <property type="entry name" value="Cyt_c-like_dom"/>
</dbReference>
<evidence type="ECO:0000313" key="16">
    <source>
        <dbReference type="EMBL" id="CAE7612442.1"/>
    </source>
</evidence>
<keyword evidence="6 14" id="KW-0349">Heme</keyword>
<gene>
    <name evidence="16" type="primary">petJ</name>
    <name evidence="16" type="ORF">SNEC2469_LOCUS17418</name>
</gene>
<keyword evidence="17" id="KW-1185">Reference proteome</keyword>
<feature type="non-terminal residue" evidence="16">
    <location>
        <position position="172"/>
    </location>
</feature>
<dbReference type="HAMAP" id="MF_00594">
    <property type="entry name" value="Cytc_PetJ"/>
    <property type="match status" value="1"/>
</dbReference>
<dbReference type="PANTHER" id="PTHR34688:SF2">
    <property type="entry name" value="CYTOCHROME C6, CHLOROPLASTIC"/>
    <property type="match status" value="1"/>
</dbReference>
<dbReference type="FunFam" id="1.10.760.10:FF:000038">
    <property type="entry name" value="Cytochrome c6"/>
    <property type="match status" value="1"/>
</dbReference>
<accession>A0A812V1R9</accession>
<evidence type="ECO:0000256" key="3">
    <source>
        <dbReference type="ARBA" id="ARBA00009650"/>
    </source>
</evidence>